<organism evidence="1 2">
    <name type="scientific">Fusobacterium necrophorum subsp. funduliforme Fnf 1007</name>
    <dbReference type="NCBI Taxonomy" id="1161424"/>
    <lineage>
        <taxon>Bacteria</taxon>
        <taxon>Fusobacteriati</taxon>
        <taxon>Fusobacteriota</taxon>
        <taxon>Fusobacteriia</taxon>
        <taxon>Fusobacteriales</taxon>
        <taxon>Fusobacteriaceae</taxon>
        <taxon>Fusobacterium</taxon>
    </lineage>
</organism>
<dbReference type="AlphaFoldDB" id="A0AAN3VXW2"/>
<protein>
    <submittedName>
        <fullName evidence="1">Uncharacterized protein</fullName>
    </submittedName>
</protein>
<name>A0AAN3VXW2_9FUSO</name>
<evidence type="ECO:0000313" key="2">
    <source>
        <dbReference type="Proteomes" id="UP000003120"/>
    </source>
</evidence>
<proteinExistence type="predicted"/>
<evidence type="ECO:0000313" key="1">
    <source>
        <dbReference type="EMBL" id="EJU19064.1"/>
    </source>
</evidence>
<comment type="caution">
    <text evidence="1">The sequence shown here is derived from an EMBL/GenBank/DDBJ whole genome shotgun (WGS) entry which is preliminary data.</text>
</comment>
<accession>A0AAN3VXW2</accession>
<dbReference type="Proteomes" id="UP000003120">
    <property type="component" value="Unassembled WGS sequence"/>
</dbReference>
<reference evidence="1 2" key="1">
    <citation type="submission" date="2012-07" db="EMBL/GenBank/DDBJ databases">
        <authorList>
            <person name="Durkin A.S."/>
            <person name="McCorrison J."/>
            <person name="Torralba M."/>
            <person name="Gillis M."/>
            <person name="Methe B."/>
            <person name="Sutton G."/>
            <person name="Nelson K.E."/>
        </authorList>
    </citation>
    <scope>NUCLEOTIDE SEQUENCE [LARGE SCALE GENOMIC DNA]</scope>
    <source>
        <strain evidence="1 2">Fnf 1007</strain>
    </source>
</reference>
<gene>
    <name evidence="1" type="ORF">HMPREF1127_1735</name>
</gene>
<sequence>MQILETKRNQEVRNIEIIKLNIQDIKRDSTNPRIVTEAQKEF</sequence>
<dbReference type="EMBL" id="ALKK01000001">
    <property type="protein sequence ID" value="EJU19064.1"/>
    <property type="molecule type" value="Genomic_DNA"/>
</dbReference>